<evidence type="ECO:0000313" key="2">
    <source>
        <dbReference type="EMBL" id="KAL1870074.1"/>
    </source>
</evidence>
<feature type="compositionally biased region" description="Acidic residues" evidence="1">
    <location>
        <begin position="66"/>
        <end position="76"/>
    </location>
</feature>
<dbReference type="Proteomes" id="UP001583193">
    <property type="component" value="Unassembled WGS sequence"/>
</dbReference>
<comment type="caution">
    <text evidence="2">The sequence shown here is derived from an EMBL/GenBank/DDBJ whole genome shotgun (WGS) entry which is preliminary data.</text>
</comment>
<name>A0ABR3X2U2_9EURO</name>
<evidence type="ECO:0000313" key="3">
    <source>
        <dbReference type="Proteomes" id="UP001583193"/>
    </source>
</evidence>
<organism evidence="2 3">
    <name type="scientific">Paecilomyces lecythidis</name>
    <dbReference type="NCBI Taxonomy" id="3004212"/>
    <lineage>
        <taxon>Eukaryota</taxon>
        <taxon>Fungi</taxon>
        <taxon>Dikarya</taxon>
        <taxon>Ascomycota</taxon>
        <taxon>Pezizomycotina</taxon>
        <taxon>Eurotiomycetes</taxon>
        <taxon>Eurotiomycetidae</taxon>
        <taxon>Eurotiales</taxon>
        <taxon>Thermoascaceae</taxon>
        <taxon>Paecilomyces</taxon>
    </lineage>
</organism>
<accession>A0ABR3X2U2</accession>
<sequence length="135" mass="15706">MEDPISAGLRHLSQQLTTITITGLVGKELFWPFDPKEETPFWPNLKTFYLFYVRVTPSGKWLFERDGEEDEDELLHEEEPHGSVPDNLFQPEEDQYLDPFRTRASPELMGDFYVSAGHAAQRMPKLSDVIRPCYK</sequence>
<feature type="region of interest" description="Disordered" evidence="1">
    <location>
        <begin position="66"/>
        <end position="91"/>
    </location>
</feature>
<protein>
    <submittedName>
        <fullName evidence="2">Uncharacterized protein</fullName>
    </submittedName>
</protein>
<proteinExistence type="predicted"/>
<dbReference type="EMBL" id="JAVDPF010000032">
    <property type="protein sequence ID" value="KAL1870074.1"/>
    <property type="molecule type" value="Genomic_DNA"/>
</dbReference>
<gene>
    <name evidence="2" type="ORF">Plec18167_007592</name>
</gene>
<keyword evidence="3" id="KW-1185">Reference proteome</keyword>
<evidence type="ECO:0000256" key="1">
    <source>
        <dbReference type="SAM" id="MobiDB-lite"/>
    </source>
</evidence>
<reference evidence="2 3" key="1">
    <citation type="journal article" date="2024" name="IMA Fungus">
        <title>IMA Genome - F19 : A genome assembly and annotation guide to empower mycologists, including annotated draft genome sequences of Ceratocystis pirilliformis, Diaporthe australafricana, Fusarium ophioides, Paecilomyces lecythidis, and Sporothrix stenoceras.</title>
        <authorList>
            <person name="Aylward J."/>
            <person name="Wilson A.M."/>
            <person name="Visagie C.M."/>
            <person name="Spraker J."/>
            <person name="Barnes I."/>
            <person name="Buitendag C."/>
            <person name="Ceriani C."/>
            <person name="Del Mar Angel L."/>
            <person name="du Plessis D."/>
            <person name="Fuchs T."/>
            <person name="Gasser K."/>
            <person name="Kramer D."/>
            <person name="Li W."/>
            <person name="Munsamy K."/>
            <person name="Piso A."/>
            <person name="Price J.L."/>
            <person name="Sonnekus B."/>
            <person name="Thomas C."/>
            <person name="van der Nest A."/>
            <person name="van Dijk A."/>
            <person name="van Heerden A."/>
            <person name="van Vuuren N."/>
            <person name="Yilmaz N."/>
            <person name="Duong T.A."/>
            <person name="van der Merwe N.A."/>
            <person name="Wingfield M.J."/>
            <person name="Wingfield B.D."/>
        </authorList>
    </citation>
    <scope>NUCLEOTIDE SEQUENCE [LARGE SCALE GENOMIC DNA]</scope>
    <source>
        <strain evidence="2 3">CMW 18167</strain>
    </source>
</reference>